<sequence>MAQDQRPDMLSLLQTLETRDAKIDRDLRLLCNKDWSSTSMGPMSSWPQDLLTLIYVAMLSPQPQLFFLGSEQIFLYNTAYGSILRDHHPAYFAEPFATLDRLQPQVGALDQIVKDATEGSRSAIQADKLTFLDIRGETEEVFLTGTMVKLPPHLPGYHSTLNDTTLSVVTTRRNEFLTALKSSCYPMNDLPALLHSVLQSFSASELDFPFAAVYKVEDQLIKESVLDSPRRDEGDVSLRLAGSVGDFECPLPDFLDLGTLEETLAQRMREAITSREPVNIRATEDVMLAEWCQASRNRGYGDKCKQAVIFPTSYSAFHGVKAVVVVGVAPRRPFDEAYQSWIREVQKCIADYAFTIACVEAREIERRKASERAREEAEINLRELQLREREAILANSRMKSVLAIADTIDVGFFDYLPTGELIEGNNAFYELSGYPKDPELNKQFTFLDYCMPEDAEMVMGAWNWLMTGKPTTFDMRWKNGTPTGQWVQAACTPVFDDAGNIISVSGCTTNISAQKLAQENAFKRAEALEQVRLSQARLLQFTDNAPIGIVIRGSSDTPMYTNNSWFDITGHQKIAASDVDILSVCYPDDLPMIMGKRKEIMEQKKAVEFRTRLKKTWSSVDGSFKGQAWVSIMGFPEFSEDGSLSRMMSLWTDISHSQFSEHMQRKRLEEAIEAKKRTEAFIDITSHEIRNPLGATVHCADLLKESLAEMRQLIDTLEKEKADDNDSQKIRARLEEHLNGGTEAVDTIISCSMHQRKIADDILSLSKLDSNLLQVAPITVRATEMLNNVANIFAVQAERVGVKLQTQLDKSLSELNIDWVVADSGRIGQVLVNLITNAIKFTNPSKNERTVLVRLGASRERPDNLLVTYATTENPEARVQPEPTTDATFYLWFSVTDTGCGMSEEEQTRMFNRFSQASPKTYTQYGGSGLGLFISKRLVELQGGQIGLASQRGVGSRFAFYVPAKEDAKSTDKLRPDMAIRTKSQTLVAAAVNGASAGQRSSSYSVLVVEDNLVNQKVLQKHLTKLGHKVQVANHGKEALDYLATTNVWKQDSQGPTRTSQDVDVVLMDMEMPVMDGLTCSRRIRELQASGDIVRHIPIIAVSANARTEQTKQAYDAGVDGFIVKPFRIPELISVITKLVDIEDHSGNLPA</sequence>
<evidence type="ECO:0000256" key="6">
    <source>
        <dbReference type="PROSITE-ProRule" id="PRU00169"/>
    </source>
</evidence>
<dbReference type="SMART" id="SM00448">
    <property type="entry name" value="REC"/>
    <property type="match status" value="1"/>
</dbReference>
<dbReference type="InterPro" id="IPR003661">
    <property type="entry name" value="HisK_dim/P_dom"/>
</dbReference>
<keyword evidence="7" id="KW-0175">Coiled coil</keyword>
<dbReference type="InterPro" id="IPR035965">
    <property type="entry name" value="PAS-like_dom_sf"/>
</dbReference>
<evidence type="ECO:0000259" key="9">
    <source>
        <dbReference type="PROSITE" id="PS50110"/>
    </source>
</evidence>
<evidence type="ECO:0000313" key="12">
    <source>
        <dbReference type="Proteomes" id="UP000767238"/>
    </source>
</evidence>
<evidence type="ECO:0000256" key="3">
    <source>
        <dbReference type="ARBA" id="ARBA00022553"/>
    </source>
</evidence>
<dbReference type="InterPro" id="IPR004358">
    <property type="entry name" value="Sig_transdc_His_kin-like_C"/>
</dbReference>
<feature type="coiled-coil region" evidence="7">
    <location>
        <begin position="367"/>
        <end position="394"/>
    </location>
</feature>
<dbReference type="InterPro" id="IPR000014">
    <property type="entry name" value="PAS"/>
</dbReference>
<dbReference type="SMART" id="SM00387">
    <property type="entry name" value="HATPase_c"/>
    <property type="match status" value="1"/>
</dbReference>
<dbReference type="InterPro" id="IPR013655">
    <property type="entry name" value="PAS_fold_3"/>
</dbReference>
<dbReference type="GO" id="GO:0005886">
    <property type="term" value="C:plasma membrane"/>
    <property type="evidence" value="ECO:0007669"/>
    <property type="project" value="TreeGrafter"/>
</dbReference>
<feature type="coiled-coil region" evidence="7">
    <location>
        <begin position="700"/>
        <end position="727"/>
    </location>
</feature>
<feature type="domain" description="Response regulatory" evidence="9">
    <location>
        <begin position="1005"/>
        <end position="1140"/>
    </location>
</feature>
<dbReference type="InterPro" id="IPR005467">
    <property type="entry name" value="His_kinase_dom"/>
</dbReference>
<evidence type="ECO:0000256" key="7">
    <source>
        <dbReference type="SAM" id="Coils"/>
    </source>
</evidence>
<dbReference type="InterPro" id="IPR003594">
    <property type="entry name" value="HATPase_dom"/>
</dbReference>
<evidence type="ECO:0000256" key="1">
    <source>
        <dbReference type="ARBA" id="ARBA00000085"/>
    </source>
</evidence>
<dbReference type="PRINTS" id="PR00344">
    <property type="entry name" value="BCTRLSENSOR"/>
</dbReference>
<dbReference type="SUPFAM" id="SSF52172">
    <property type="entry name" value="CheY-like"/>
    <property type="match status" value="1"/>
</dbReference>
<dbReference type="GO" id="GO:0000155">
    <property type="term" value="F:phosphorelay sensor kinase activity"/>
    <property type="evidence" value="ECO:0007669"/>
    <property type="project" value="InterPro"/>
</dbReference>
<dbReference type="Gene3D" id="1.10.287.130">
    <property type="match status" value="1"/>
</dbReference>
<dbReference type="SMART" id="SM00388">
    <property type="entry name" value="HisKA"/>
    <property type="match status" value="1"/>
</dbReference>
<dbReference type="CDD" id="cd17546">
    <property type="entry name" value="REC_hyHK_CKI1_RcsC-like"/>
    <property type="match status" value="1"/>
</dbReference>
<proteinExistence type="predicted"/>
<dbReference type="PROSITE" id="PS50112">
    <property type="entry name" value="PAS"/>
    <property type="match status" value="1"/>
</dbReference>
<dbReference type="InterPro" id="IPR001789">
    <property type="entry name" value="Sig_transdc_resp-reg_receiver"/>
</dbReference>
<feature type="modified residue" description="4-aspartylphosphate" evidence="6">
    <location>
        <position position="1069"/>
    </location>
</feature>
<evidence type="ECO:0000256" key="4">
    <source>
        <dbReference type="ARBA" id="ARBA00022679"/>
    </source>
</evidence>
<feature type="domain" description="Histidine kinase" evidence="8">
    <location>
        <begin position="684"/>
        <end position="966"/>
    </location>
</feature>
<dbReference type="Gene3D" id="3.40.50.2300">
    <property type="match status" value="1"/>
</dbReference>
<feature type="non-terminal residue" evidence="11">
    <location>
        <position position="1"/>
    </location>
</feature>
<evidence type="ECO:0000313" key="11">
    <source>
        <dbReference type="EMBL" id="KAH0212849.1"/>
    </source>
</evidence>
<feature type="domain" description="PAS" evidence="10">
    <location>
        <begin position="397"/>
        <end position="469"/>
    </location>
</feature>
<dbReference type="PROSITE" id="PS50109">
    <property type="entry name" value="HIS_KIN"/>
    <property type="match status" value="1"/>
</dbReference>
<dbReference type="CDD" id="cd16922">
    <property type="entry name" value="HATPase_EvgS-ArcB-TorS-like"/>
    <property type="match status" value="1"/>
</dbReference>
<dbReference type="Pfam" id="PF08447">
    <property type="entry name" value="PAS_3"/>
    <property type="match status" value="1"/>
</dbReference>
<keyword evidence="5 11" id="KW-0418">Kinase</keyword>
<dbReference type="CDD" id="cd00082">
    <property type="entry name" value="HisKA"/>
    <property type="match status" value="1"/>
</dbReference>
<accession>A0A9P8K4A8</accession>
<dbReference type="Proteomes" id="UP000767238">
    <property type="component" value="Unassembled WGS sequence"/>
</dbReference>
<dbReference type="Pfam" id="PF02518">
    <property type="entry name" value="HATPase_c"/>
    <property type="match status" value="1"/>
</dbReference>
<dbReference type="EC" id="2.7.13.3" evidence="2"/>
<name>A0A9P8K4A8_AURME</name>
<evidence type="ECO:0000256" key="2">
    <source>
        <dbReference type="ARBA" id="ARBA00012438"/>
    </source>
</evidence>
<dbReference type="InterPro" id="IPR011006">
    <property type="entry name" value="CheY-like_superfamily"/>
</dbReference>
<dbReference type="InterPro" id="IPR036890">
    <property type="entry name" value="HATPase_C_sf"/>
</dbReference>
<dbReference type="SMART" id="SM00091">
    <property type="entry name" value="PAS"/>
    <property type="match status" value="2"/>
</dbReference>
<dbReference type="EMBL" id="JAHFYH010000106">
    <property type="protein sequence ID" value="KAH0212849.1"/>
    <property type="molecule type" value="Genomic_DNA"/>
</dbReference>
<dbReference type="PROSITE" id="PS50110">
    <property type="entry name" value="RESPONSE_REGULATORY"/>
    <property type="match status" value="1"/>
</dbReference>
<dbReference type="GO" id="GO:0009927">
    <property type="term" value="F:histidine phosphotransfer kinase activity"/>
    <property type="evidence" value="ECO:0007669"/>
    <property type="project" value="TreeGrafter"/>
</dbReference>
<comment type="caution">
    <text evidence="11">The sequence shown here is derived from an EMBL/GenBank/DDBJ whole genome shotgun (WGS) entry which is preliminary data.</text>
</comment>
<comment type="catalytic activity">
    <reaction evidence="1">
        <text>ATP + protein L-histidine = ADP + protein N-phospho-L-histidine.</text>
        <dbReference type="EC" id="2.7.13.3"/>
    </reaction>
</comment>
<dbReference type="SUPFAM" id="SSF55785">
    <property type="entry name" value="PYP-like sensor domain (PAS domain)"/>
    <property type="match status" value="2"/>
</dbReference>
<protein>
    <recommendedName>
        <fullName evidence="2">histidine kinase</fullName>
        <ecNumber evidence="2">2.7.13.3</ecNumber>
    </recommendedName>
</protein>
<evidence type="ECO:0000259" key="8">
    <source>
        <dbReference type="PROSITE" id="PS50109"/>
    </source>
</evidence>
<dbReference type="InterPro" id="IPR036097">
    <property type="entry name" value="HisK_dim/P_sf"/>
</dbReference>
<keyword evidence="4" id="KW-0808">Transferase</keyword>
<dbReference type="Gene3D" id="3.30.450.20">
    <property type="entry name" value="PAS domain"/>
    <property type="match status" value="2"/>
</dbReference>
<reference evidence="11" key="1">
    <citation type="journal article" date="2021" name="J Fungi (Basel)">
        <title>Virulence traits and population genomics of the black yeast Aureobasidium melanogenum.</title>
        <authorList>
            <person name="Cernosa A."/>
            <person name="Sun X."/>
            <person name="Gostincar C."/>
            <person name="Fang C."/>
            <person name="Gunde-Cimerman N."/>
            <person name="Song Z."/>
        </authorList>
    </citation>
    <scope>NUCLEOTIDE SEQUENCE</scope>
    <source>
        <strain evidence="11">EXF-8016</strain>
    </source>
</reference>
<dbReference type="Gene3D" id="3.30.565.10">
    <property type="entry name" value="Histidine kinase-like ATPase, C-terminal domain"/>
    <property type="match status" value="1"/>
</dbReference>
<dbReference type="PANTHER" id="PTHR43047:SF68">
    <property type="entry name" value="HISTIDINE KINASE 5"/>
    <property type="match status" value="1"/>
</dbReference>
<dbReference type="AlphaFoldDB" id="A0A9P8K4A8"/>
<dbReference type="SUPFAM" id="SSF47384">
    <property type="entry name" value="Homodimeric domain of signal transducing histidine kinase"/>
    <property type="match status" value="1"/>
</dbReference>
<keyword evidence="3 6" id="KW-0597">Phosphoprotein</keyword>
<evidence type="ECO:0000259" key="10">
    <source>
        <dbReference type="PROSITE" id="PS50112"/>
    </source>
</evidence>
<organism evidence="11 12">
    <name type="scientific">Aureobasidium melanogenum</name>
    <name type="common">Aureobasidium pullulans var. melanogenum</name>
    <dbReference type="NCBI Taxonomy" id="46634"/>
    <lineage>
        <taxon>Eukaryota</taxon>
        <taxon>Fungi</taxon>
        <taxon>Dikarya</taxon>
        <taxon>Ascomycota</taxon>
        <taxon>Pezizomycotina</taxon>
        <taxon>Dothideomycetes</taxon>
        <taxon>Dothideomycetidae</taxon>
        <taxon>Dothideales</taxon>
        <taxon>Saccotheciaceae</taxon>
        <taxon>Aureobasidium</taxon>
    </lineage>
</organism>
<gene>
    <name evidence="11" type="ORF">KCV03_g9158</name>
</gene>
<dbReference type="SUPFAM" id="SSF55874">
    <property type="entry name" value="ATPase domain of HSP90 chaperone/DNA topoisomerase II/histidine kinase"/>
    <property type="match status" value="1"/>
</dbReference>
<dbReference type="Pfam" id="PF00072">
    <property type="entry name" value="Response_reg"/>
    <property type="match status" value="1"/>
</dbReference>
<dbReference type="PANTHER" id="PTHR43047">
    <property type="entry name" value="TWO-COMPONENT HISTIDINE PROTEIN KINASE"/>
    <property type="match status" value="1"/>
</dbReference>
<evidence type="ECO:0000256" key="5">
    <source>
        <dbReference type="ARBA" id="ARBA00022777"/>
    </source>
</evidence>
<reference evidence="11" key="2">
    <citation type="submission" date="2021-08" db="EMBL/GenBank/DDBJ databases">
        <authorList>
            <person name="Gostincar C."/>
            <person name="Sun X."/>
            <person name="Song Z."/>
            <person name="Gunde-Cimerman N."/>
        </authorList>
    </citation>
    <scope>NUCLEOTIDE SEQUENCE</scope>
    <source>
        <strain evidence="11">EXF-8016</strain>
    </source>
</reference>